<dbReference type="GO" id="GO:0019288">
    <property type="term" value="P:isopentenyl diphosphate biosynthetic process, methylerythritol 4-phosphate pathway"/>
    <property type="evidence" value="ECO:0007669"/>
    <property type="project" value="UniProtKB-UniRule"/>
</dbReference>
<dbReference type="EC" id="2.7.7.60" evidence="3"/>
<feature type="site" description="Positions MEP for the nucleophilic attack" evidence="3">
    <location>
        <position position="157"/>
    </location>
</feature>
<feature type="site" description="Positions MEP for the nucleophilic attack" evidence="3">
    <location>
        <position position="211"/>
    </location>
</feature>
<dbReference type="NCBIfam" id="NF001186">
    <property type="entry name" value="PRK00155.2-3"/>
    <property type="match status" value="1"/>
</dbReference>
<evidence type="ECO:0000256" key="2">
    <source>
        <dbReference type="ARBA" id="ARBA00022695"/>
    </source>
</evidence>
<dbReference type="CDD" id="cd02516">
    <property type="entry name" value="CDP-ME_synthetase"/>
    <property type="match status" value="1"/>
</dbReference>
<dbReference type="NCBIfam" id="TIGR00453">
    <property type="entry name" value="ispD"/>
    <property type="match status" value="1"/>
</dbReference>
<dbReference type="GO" id="GO:0050518">
    <property type="term" value="F:2-C-methyl-D-erythritol 4-phosphate cytidylyltransferase activity"/>
    <property type="evidence" value="ECO:0007669"/>
    <property type="project" value="UniProtKB-UniRule"/>
</dbReference>
<dbReference type="Gene3D" id="3.90.550.10">
    <property type="entry name" value="Spore Coat Polysaccharide Biosynthesis Protein SpsA, Chain A"/>
    <property type="match status" value="1"/>
</dbReference>
<comment type="similarity">
    <text evidence="3">Belongs to the IspD/TarI cytidylyltransferase family. IspD subfamily.</text>
</comment>
<dbReference type="HAMAP" id="MF_00108">
    <property type="entry name" value="IspD"/>
    <property type="match status" value="1"/>
</dbReference>
<name>A0A937ANK3_9BACT</name>
<feature type="site" description="Transition state stabilizer" evidence="3">
    <location>
        <position position="27"/>
    </location>
</feature>
<dbReference type="Proteomes" id="UP000642920">
    <property type="component" value="Unassembled WGS sequence"/>
</dbReference>
<evidence type="ECO:0000313" key="4">
    <source>
        <dbReference type="EMBL" id="MBL0766783.1"/>
    </source>
</evidence>
<dbReference type="PANTHER" id="PTHR32125">
    <property type="entry name" value="2-C-METHYL-D-ERYTHRITOL 4-PHOSPHATE CYTIDYLYLTRANSFERASE, CHLOROPLASTIC"/>
    <property type="match status" value="1"/>
</dbReference>
<dbReference type="PANTHER" id="PTHR32125:SF4">
    <property type="entry name" value="2-C-METHYL-D-ERYTHRITOL 4-PHOSPHATE CYTIDYLYLTRANSFERASE, CHLOROPLASTIC"/>
    <property type="match status" value="1"/>
</dbReference>
<keyword evidence="1 3" id="KW-0808">Transferase</keyword>
<keyword evidence="2 3" id="KW-0548">Nucleotidyltransferase</keyword>
<keyword evidence="3" id="KW-0414">Isoprene biosynthesis</keyword>
<comment type="catalytic activity">
    <reaction evidence="3">
        <text>2-C-methyl-D-erythritol 4-phosphate + CTP + H(+) = 4-CDP-2-C-methyl-D-erythritol + diphosphate</text>
        <dbReference type="Rhea" id="RHEA:13429"/>
        <dbReference type="ChEBI" id="CHEBI:15378"/>
        <dbReference type="ChEBI" id="CHEBI:33019"/>
        <dbReference type="ChEBI" id="CHEBI:37563"/>
        <dbReference type="ChEBI" id="CHEBI:57823"/>
        <dbReference type="ChEBI" id="CHEBI:58262"/>
        <dbReference type="EC" id="2.7.7.60"/>
    </reaction>
</comment>
<dbReference type="InterPro" id="IPR001228">
    <property type="entry name" value="IspD"/>
</dbReference>
<dbReference type="InterPro" id="IPR034683">
    <property type="entry name" value="IspD/TarI"/>
</dbReference>
<protein>
    <recommendedName>
        <fullName evidence="3">2-C-methyl-D-erythritol 4-phosphate cytidylyltransferase</fullName>
        <ecNumber evidence="3">2.7.7.60</ecNumber>
    </recommendedName>
    <alternativeName>
        <fullName evidence="3">4-diphosphocytidyl-2C-methyl-D-erythritol synthase</fullName>
    </alternativeName>
    <alternativeName>
        <fullName evidence="3">MEP cytidylyltransferase</fullName>
        <shortName evidence="3">MCT</shortName>
    </alternativeName>
</protein>
<dbReference type="InterPro" id="IPR029044">
    <property type="entry name" value="Nucleotide-diphossugar_trans"/>
</dbReference>
<evidence type="ECO:0000313" key="5">
    <source>
        <dbReference type="Proteomes" id="UP000642920"/>
    </source>
</evidence>
<dbReference type="InterPro" id="IPR050088">
    <property type="entry name" value="IspD/TarI_cytidylyltransf_bact"/>
</dbReference>
<dbReference type="RefSeq" id="WP_201923699.1">
    <property type="nucleotide sequence ID" value="NZ_JAERQG010000004.1"/>
</dbReference>
<organism evidence="4 5">
    <name type="scientific">Marivirga atlantica</name>
    <dbReference type="NCBI Taxonomy" id="1548457"/>
    <lineage>
        <taxon>Bacteria</taxon>
        <taxon>Pseudomonadati</taxon>
        <taxon>Bacteroidota</taxon>
        <taxon>Cytophagia</taxon>
        <taxon>Cytophagales</taxon>
        <taxon>Marivirgaceae</taxon>
        <taxon>Marivirga</taxon>
    </lineage>
</organism>
<feature type="site" description="Transition state stabilizer" evidence="3">
    <location>
        <position position="20"/>
    </location>
</feature>
<accession>A0A937ANK3</accession>
<keyword evidence="5" id="KW-1185">Reference proteome</keyword>
<sequence>MEEKVNNQYAIIVAGGAGSRMQSEIPKQFLELKGLPILMHTLTAFYNADQSINIILTLPKDQIAYWKSLCTKFDFTIKHEIVEGGETRFHSVSNGLKTIKIDDGIVAIHDGVRPLISPNIIKESIKQSKLLGNAIVCVPMKDSVRERDEQGNRHLDRNKLVAVQTPQTFNIKLIKEAFKADYQPTFTDDASVFEANSGQVNLIEGDYMNIKITTPEDLIFAEAYMEKRR</sequence>
<evidence type="ECO:0000256" key="3">
    <source>
        <dbReference type="HAMAP-Rule" id="MF_00108"/>
    </source>
</evidence>
<evidence type="ECO:0000256" key="1">
    <source>
        <dbReference type="ARBA" id="ARBA00022679"/>
    </source>
</evidence>
<comment type="function">
    <text evidence="3">Catalyzes the formation of 4-diphosphocytidyl-2-C-methyl-D-erythritol from CTP and 2-C-methyl-D-erythritol 4-phosphate (MEP).</text>
</comment>
<dbReference type="FunFam" id="3.90.550.10:FF:000003">
    <property type="entry name" value="2-C-methyl-D-erythritol 4-phosphate cytidylyltransferase"/>
    <property type="match status" value="1"/>
</dbReference>
<dbReference type="Pfam" id="PF01128">
    <property type="entry name" value="IspD"/>
    <property type="match status" value="1"/>
</dbReference>
<gene>
    <name evidence="3" type="primary">ispD</name>
    <name evidence="4" type="ORF">JKP34_16060</name>
</gene>
<proteinExistence type="inferred from homology"/>
<reference evidence="4" key="1">
    <citation type="submission" date="2021-01" db="EMBL/GenBank/DDBJ databases">
        <title>Marivirga sp. nov., isolated from intertidal surface sediments.</title>
        <authorList>
            <person name="Zhang M."/>
        </authorList>
    </citation>
    <scope>NUCLEOTIDE SEQUENCE</scope>
    <source>
        <strain evidence="4">SM1354</strain>
    </source>
</reference>
<dbReference type="AlphaFoldDB" id="A0A937ANK3"/>
<dbReference type="EMBL" id="JAERQG010000004">
    <property type="protein sequence ID" value="MBL0766783.1"/>
    <property type="molecule type" value="Genomic_DNA"/>
</dbReference>
<comment type="pathway">
    <text evidence="3">Isoprenoid biosynthesis; isopentenyl diphosphate biosynthesis via DXP pathway; isopentenyl diphosphate from 1-deoxy-D-xylulose 5-phosphate: step 2/6.</text>
</comment>
<dbReference type="SUPFAM" id="SSF53448">
    <property type="entry name" value="Nucleotide-diphospho-sugar transferases"/>
    <property type="match status" value="1"/>
</dbReference>
<comment type="caution">
    <text evidence="4">The sequence shown here is derived from an EMBL/GenBank/DDBJ whole genome shotgun (WGS) entry which is preliminary data.</text>
</comment>